<name>A0A1G1T0D8_9BACT</name>
<dbReference type="Proteomes" id="UP000176294">
    <property type="component" value="Unassembled WGS sequence"/>
</dbReference>
<accession>A0A1G1T0D8</accession>
<proteinExistence type="predicted"/>
<dbReference type="OrthoDB" id="886722at2"/>
<feature type="signal peptide" evidence="1">
    <location>
        <begin position="1"/>
        <end position="20"/>
    </location>
</feature>
<dbReference type="AlphaFoldDB" id="A0A1G1T0D8"/>
<evidence type="ECO:0000256" key="1">
    <source>
        <dbReference type="SAM" id="SignalP"/>
    </source>
</evidence>
<keyword evidence="1" id="KW-0732">Signal</keyword>
<comment type="caution">
    <text evidence="2">The sequence shown here is derived from an EMBL/GenBank/DDBJ whole genome shotgun (WGS) entry which is preliminary data.</text>
</comment>
<dbReference type="RefSeq" id="WP_070728868.1">
    <property type="nucleotide sequence ID" value="NZ_MDZB01000120.1"/>
</dbReference>
<sequence>MKKLLLLLVLPFLASSASFAQDHGRKPRVKAHRDFGYSAEASKKRNSKARFRPENNVKPVIDMNPRKLERFKTAKAPKDYKFSDGTGFKPVK</sequence>
<reference evidence="2 3" key="1">
    <citation type="submission" date="2016-08" db="EMBL/GenBank/DDBJ databases">
        <title>Hymenobacter coccineus sp. nov., Hymenobacter lapidarius sp. nov. and Hymenobacter glacialis sp. nov., isolated from Antarctic soil.</title>
        <authorList>
            <person name="Sedlacek I."/>
            <person name="Kralova S."/>
            <person name="Kyrova K."/>
            <person name="Maslanova I."/>
            <person name="Stankova E."/>
            <person name="Vrbovska V."/>
            <person name="Nemec M."/>
            <person name="Bartak M."/>
            <person name="Svec P."/>
            <person name="Busse H.-J."/>
            <person name="Pantucek R."/>
        </authorList>
    </citation>
    <scope>NUCLEOTIDE SEQUENCE [LARGE SCALE GENOMIC DNA]</scope>
    <source>
        <strain evidence="2 3">CCM 8643</strain>
    </source>
</reference>
<organism evidence="2 3">
    <name type="scientific">Hymenobacter lapidarius</name>
    <dbReference type="NCBI Taxonomy" id="1908237"/>
    <lineage>
        <taxon>Bacteria</taxon>
        <taxon>Pseudomonadati</taxon>
        <taxon>Bacteroidota</taxon>
        <taxon>Cytophagia</taxon>
        <taxon>Cytophagales</taxon>
        <taxon>Hymenobacteraceae</taxon>
        <taxon>Hymenobacter</taxon>
    </lineage>
</organism>
<evidence type="ECO:0000313" key="3">
    <source>
        <dbReference type="Proteomes" id="UP000176294"/>
    </source>
</evidence>
<evidence type="ECO:0000313" key="2">
    <source>
        <dbReference type="EMBL" id="OGX84316.1"/>
    </source>
</evidence>
<keyword evidence="3" id="KW-1185">Reference proteome</keyword>
<feature type="chain" id="PRO_5009578656" evidence="1">
    <location>
        <begin position="21"/>
        <end position="92"/>
    </location>
</feature>
<gene>
    <name evidence="2" type="ORF">BEN47_02830</name>
</gene>
<dbReference type="EMBL" id="MDZB01000120">
    <property type="protein sequence ID" value="OGX84316.1"/>
    <property type="molecule type" value="Genomic_DNA"/>
</dbReference>
<protein>
    <submittedName>
        <fullName evidence="2">Uncharacterized protein</fullName>
    </submittedName>
</protein>